<dbReference type="SUPFAM" id="SSF55021">
    <property type="entry name" value="ACT-like"/>
    <property type="match status" value="1"/>
</dbReference>
<dbReference type="RefSeq" id="WP_400195519.1">
    <property type="nucleotide sequence ID" value="NZ_CAYAYF010000007.1"/>
</dbReference>
<dbReference type="Proteomes" id="UP000752814">
    <property type="component" value="Unassembled WGS sequence"/>
</dbReference>
<comment type="caution">
    <text evidence="1">The sequence shown here is derived from an EMBL/GenBank/DDBJ whole genome shotgun (WGS) entry which is preliminary data.</text>
</comment>
<evidence type="ECO:0008006" key="3">
    <source>
        <dbReference type="Google" id="ProtNLM"/>
    </source>
</evidence>
<dbReference type="EMBL" id="LVVT01000018">
    <property type="protein sequence ID" value="TQS82058.1"/>
    <property type="molecule type" value="Genomic_DNA"/>
</dbReference>
<dbReference type="InterPro" id="IPR014424">
    <property type="entry name" value="UCP004897_ACT"/>
</dbReference>
<protein>
    <recommendedName>
        <fullName evidence="3">ACT domain-containing protein</fullName>
    </recommendedName>
</protein>
<evidence type="ECO:0000313" key="1">
    <source>
        <dbReference type="EMBL" id="TQS82058.1"/>
    </source>
</evidence>
<organism evidence="1 2">
    <name type="scientific">Candidatus Methanomassiliicoccus intestinalis</name>
    <dbReference type="NCBI Taxonomy" id="1406512"/>
    <lineage>
        <taxon>Archaea</taxon>
        <taxon>Methanobacteriati</taxon>
        <taxon>Thermoplasmatota</taxon>
        <taxon>Thermoplasmata</taxon>
        <taxon>Methanomassiliicoccales</taxon>
        <taxon>Methanomassiliicoccaceae</taxon>
        <taxon>Methanomassiliicoccus</taxon>
    </lineage>
</organism>
<dbReference type="PIRSF" id="PIRSF004897">
    <property type="entry name" value="UCP004897_ACT"/>
    <property type="match status" value="1"/>
</dbReference>
<name>A0A8J8PGQ2_9ARCH</name>
<proteinExistence type="predicted"/>
<dbReference type="InterPro" id="IPR045865">
    <property type="entry name" value="ACT-like_dom_sf"/>
</dbReference>
<evidence type="ECO:0000313" key="2">
    <source>
        <dbReference type="Proteomes" id="UP000752814"/>
    </source>
</evidence>
<sequence>MHPAVIKHFMRYPSQLKVVKLLLSNGMCIKNGRVYSGEVEIADTAIARVVDVDRRIVRTAIETIEKDDELSKIFSLILPTTMLKDVASVMNWGCIEIVPSDANEPGILASVASIIAETGISIRQSMVDDPDLTESPKLYVITDEPVPSKIIPTLMECKGVKSLTIH</sequence>
<reference evidence="1" key="1">
    <citation type="submission" date="2016-03" db="EMBL/GenBank/DDBJ databases">
        <authorList>
            <person name="Borrel G."/>
            <person name="Mccann A."/>
            <person name="O'Toole P.W."/>
        </authorList>
    </citation>
    <scope>NUCLEOTIDE SEQUENCE</scope>
    <source>
        <strain evidence="1">183</strain>
    </source>
</reference>
<gene>
    <name evidence="1" type="ORF">A3207_08080</name>
</gene>
<accession>A0A8J8PGQ2</accession>
<dbReference type="AlphaFoldDB" id="A0A8J8PGQ2"/>